<dbReference type="Ensembl" id="ENSVKKT00000007971.1">
    <property type="protein sequence ID" value="ENSVKKP00000007770.1"/>
    <property type="gene ID" value="ENSVKKG00000005215.1"/>
</dbReference>
<dbReference type="GO" id="GO:0002177">
    <property type="term" value="C:manchette"/>
    <property type="evidence" value="ECO:0007669"/>
    <property type="project" value="TreeGrafter"/>
</dbReference>
<dbReference type="GO" id="GO:0007288">
    <property type="term" value="P:sperm axoneme assembly"/>
    <property type="evidence" value="ECO:0007669"/>
    <property type="project" value="TreeGrafter"/>
</dbReference>
<keyword evidence="7" id="KW-1185">Reference proteome</keyword>
<dbReference type="Proteomes" id="UP000694545">
    <property type="component" value="Unplaced"/>
</dbReference>
<dbReference type="SUPFAM" id="SSF52540">
    <property type="entry name" value="P-loop containing nucleoside triphosphate hydrolases"/>
    <property type="match status" value="1"/>
</dbReference>
<protein>
    <submittedName>
        <fullName evidence="6">Sperm flagellar 2</fullName>
    </submittedName>
</protein>
<reference evidence="6" key="2">
    <citation type="submission" date="2025-09" db="UniProtKB">
        <authorList>
            <consortium name="Ensembl"/>
        </authorList>
    </citation>
    <scope>IDENTIFICATION</scope>
</reference>
<dbReference type="GO" id="GO:0005737">
    <property type="term" value="C:cytoplasm"/>
    <property type="evidence" value="ECO:0007669"/>
    <property type="project" value="UniProtKB-ARBA"/>
</dbReference>
<evidence type="ECO:0000259" key="5">
    <source>
        <dbReference type="Pfam" id="PF25431"/>
    </source>
</evidence>
<feature type="domain" description="CH-like" evidence="3">
    <location>
        <begin position="14"/>
        <end position="99"/>
    </location>
</feature>
<dbReference type="Gene3D" id="1.10.418.10">
    <property type="entry name" value="Calponin-like domain"/>
    <property type="match status" value="1"/>
</dbReference>
<dbReference type="InterPro" id="IPR054517">
    <property type="entry name" value="SPEF2_D5"/>
</dbReference>
<dbReference type="InterPro" id="IPR010441">
    <property type="entry name" value="CH_2"/>
</dbReference>
<evidence type="ECO:0000256" key="2">
    <source>
        <dbReference type="SAM" id="MobiDB-lite"/>
    </source>
</evidence>
<dbReference type="InterPro" id="IPR057456">
    <property type="entry name" value="Znf_C17orf113"/>
</dbReference>
<dbReference type="GO" id="GO:0097225">
    <property type="term" value="C:sperm midpiece"/>
    <property type="evidence" value="ECO:0007669"/>
    <property type="project" value="TreeGrafter"/>
</dbReference>
<dbReference type="Pfam" id="PF00406">
    <property type="entry name" value="ADK"/>
    <property type="match status" value="1"/>
</dbReference>
<keyword evidence="1" id="KW-0175">Coiled coil</keyword>
<evidence type="ECO:0000313" key="7">
    <source>
        <dbReference type="Proteomes" id="UP000694545"/>
    </source>
</evidence>
<dbReference type="Pfam" id="PF25431">
    <property type="entry name" value="zf-C17orf113"/>
    <property type="match status" value="1"/>
</dbReference>
<dbReference type="InterPro" id="IPR036872">
    <property type="entry name" value="CH_dom_sf"/>
</dbReference>
<feature type="compositionally biased region" description="Basic and acidic residues" evidence="2">
    <location>
        <begin position="1903"/>
        <end position="1913"/>
    </location>
</feature>
<name>A0A8D2J157_VARKO</name>
<dbReference type="SUPFAM" id="SSF53098">
    <property type="entry name" value="Ribonuclease H-like"/>
    <property type="match status" value="1"/>
</dbReference>
<evidence type="ECO:0000256" key="1">
    <source>
        <dbReference type="SAM" id="Coils"/>
    </source>
</evidence>
<evidence type="ECO:0000313" key="6">
    <source>
        <dbReference type="Ensembl" id="ENSVKKP00000007770.1"/>
    </source>
</evidence>
<dbReference type="InterPro" id="IPR012337">
    <property type="entry name" value="RNaseH-like_sf"/>
</dbReference>
<organism evidence="6 7">
    <name type="scientific">Varanus komodoensis</name>
    <name type="common">Komodo dragon</name>
    <dbReference type="NCBI Taxonomy" id="61221"/>
    <lineage>
        <taxon>Eukaryota</taxon>
        <taxon>Metazoa</taxon>
        <taxon>Chordata</taxon>
        <taxon>Craniata</taxon>
        <taxon>Vertebrata</taxon>
        <taxon>Euteleostomi</taxon>
        <taxon>Lepidosauria</taxon>
        <taxon>Squamata</taxon>
        <taxon>Bifurcata</taxon>
        <taxon>Unidentata</taxon>
        <taxon>Episquamata</taxon>
        <taxon>Toxicofera</taxon>
        <taxon>Anguimorpha</taxon>
        <taxon>Paleoanguimorpha</taxon>
        <taxon>Varanoidea</taxon>
        <taxon>Varanidae</taxon>
        <taxon>Varanus</taxon>
    </lineage>
</organism>
<feature type="region of interest" description="Disordered" evidence="2">
    <location>
        <begin position="1887"/>
        <end position="1913"/>
    </location>
</feature>
<reference evidence="6" key="1">
    <citation type="submission" date="2025-08" db="UniProtKB">
        <authorList>
            <consortium name="Ensembl"/>
        </authorList>
    </citation>
    <scope>IDENTIFICATION</scope>
</reference>
<evidence type="ECO:0000259" key="3">
    <source>
        <dbReference type="Pfam" id="PF06294"/>
    </source>
</evidence>
<dbReference type="Gene3D" id="3.40.50.300">
    <property type="entry name" value="P-loop containing nucleotide triphosphate hydrolases"/>
    <property type="match status" value="1"/>
</dbReference>
<feature type="coiled-coil region" evidence="1">
    <location>
        <begin position="172"/>
        <end position="199"/>
    </location>
</feature>
<sequence>TEFPSCRTLPREARLSPSLFSFCQEFSSGYLIGELLNKYELQDDFDQFSQSRLSNAKLNNFSRMEPTLQLLGVQFDQNIARNIMTEQRGAATKLIYQLYVALEKKKKAGLTGVAMDAMRPSAHAKLKNVGTEIYREKIVEKRRQNEIMAKIQAAIIHIPKPMPQHTVKAIEDQKLLKKRREAEVEIQEFEKQMKKETIMPVAIQAKTPTVTELLNTYSDDEYIRKIQKRLEEDTFAREQREKRRRKMLREQLIAHEAHEEAYREEQLINQLMRQSQQERRIAVQLMHVRHEKEVLWQNRIYREKQFEERRLKEFQEALDREAALAEQEKIELEEQALKEKQMHERLAAERATARYKKHYAICWEVVEQIIDLVTKIGEYRTLTNNLIPVKLMRDWKELFLKGKPIYEQAEIDPLPTEPTPEQLIELDKMNLLDEKDYDEYKSMTEEWYPPEEIRANKPPPDNPILGHVIHRLMEIIYPPEPEPPPPVFSPFPIKGCILGKLYSGKTTSLKFLEKGTIVLSVDTLIAEAIKAFHENEMGSETSLDTAKVEERALDQIHVSLRKPSFRSLFNFLLQIPQLSIRAQLGAAAEILLKKGKSIPDELLIGIMVEGISQLPPEKGWIMDGFPMTLNQAKLLEKALTGKDPDQTETKAKILKKLVLVANPTVPKEPSLHPPGLDFAILLEVSDFTVLNRVASERCKLTGDQTSDAEVQRRERVHSVRGQMQHRIVGFLDTWPELETWFSEQQKILIKVNAEMEKDLLCQRMKEILMEEIIKAQNKMMIWVETAIPVWLPLPHCTHLPPAVQMHGKSGTPSPEIIVAPAPVEPPPVKPGSSEWVYVDEPLPQEVPEFLVPYWETVEKTYVNNIKATLRCLRAEQHVIIHYLSHIRNHFKEYLKRPDHKQEFVAQWQADYNAVADDLWDDDETKEEMHQRVTDLRDRLWDICENRRDEAEQERCDIMSDGWLPDRMGLMMNHIFSLMQNEMDRFQDTKRLLHDYYRGMEGKIPTETSTEFTRIPLIELVEREQAVEEGKTKMYNQSLLPTFKDLQLQVYTKYPLFPTGSSSPSVIEATPIPLSPEELKKQELKFRMKQEYFAALEHEAEAAKSRLELLKVKALAFVEDLQSKAELTFRKMETWLGERFLAEMSSVDKLTEVARNHIETSTRIQYELVLEGIDFYINGDIKVFPDPLLPPRPPSVEMATDSTLTISQLSTLHKQFLQVAPKAIAALKQFKSKNVTPGIQRQSKKNRQFPKIWLSKYPWLKHDSDRGIMYCSLCQKHNVDLGEKTHNFCSGTDDFILELVSNHHNSEAHAWATCMEAASSSIPDTATTEQMLKSMSKTVLGRMENLFRTCHAIAKTGRPFRDLDWMCKLDDMKGVDIGSVFRNDKAARIFIHFIAEVERRALKEKLEQCKFFSLISDGVTDNVITEAALVYVHYAYQGKVCCQMVGVQPVEKFDAFAVKNAILKTLQANLQLNLPSHDWASKLVGFGSDGGGIMVGQNNGVAKLLTEIQPRVQGVHCLVHRLEIAYKAALKSTQPYTILTDLLKNIYYFYHNSLLNKSNLKLVYDSLKLKPAIPSRIGGSRWLLRLQTALQILLKGYPAIVLHMSKPCSSNHQKAKDFLKLLLKIDIIKFSHFLLDVVNVLNILSRVAQDQNSSIADVFATFQSMRETLRMYQARLTGPREHLVETITHFHGYQLVGHDNISAVRIELLNNLLDQLCGCFCDASEDILRASTIGSFKLWPDKIKQEFGEMEVSVLTKYYEPVLESAKVKIDEIETEWNMLKAELYTRYQSIRSLTWDSVNTNYSHKYPNILTLVDLVLALPASSSEAARGFGQMKLTMMQPHSKQMFESMTDLMIIRMNSPDIKRFDPQKAIQLWNLSCQRNRTTQADEQMANCESSECSSDSEWERESSFGSD</sequence>
<feature type="domain" description="CPC1/SPEF2" evidence="4">
    <location>
        <begin position="271"/>
        <end position="404"/>
    </location>
</feature>
<feature type="domain" description="C17orf113 probable zinc finger" evidence="5">
    <location>
        <begin position="1256"/>
        <end position="1318"/>
    </location>
</feature>
<dbReference type="Pfam" id="PF06294">
    <property type="entry name" value="CH_2"/>
    <property type="match status" value="1"/>
</dbReference>
<dbReference type="PANTHER" id="PTHR14919:SF0">
    <property type="entry name" value="SPERM FLAGELLAR PROTEIN 2"/>
    <property type="match status" value="1"/>
</dbReference>
<evidence type="ECO:0000259" key="4">
    <source>
        <dbReference type="Pfam" id="PF22946"/>
    </source>
</evidence>
<dbReference type="InterPro" id="IPR027417">
    <property type="entry name" value="P-loop_NTPase"/>
</dbReference>
<dbReference type="Pfam" id="PF22946">
    <property type="entry name" value="SPEF2_D5"/>
    <property type="match status" value="1"/>
</dbReference>
<proteinExistence type="predicted"/>
<accession>A0A8D2J157</accession>
<feature type="coiled-coil region" evidence="1">
    <location>
        <begin position="304"/>
        <end position="349"/>
    </location>
</feature>
<dbReference type="InterPro" id="IPR052634">
    <property type="entry name" value="Sperm_flagellar-bone_growth"/>
</dbReference>
<dbReference type="PANTHER" id="PTHR14919">
    <property type="entry name" value="KPL2-RELATED"/>
    <property type="match status" value="1"/>
</dbReference>